<dbReference type="GO" id="GO:0047693">
    <property type="term" value="F:ATP diphosphatase activity"/>
    <property type="evidence" value="ECO:0007669"/>
    <property type="project" value="UniProtKB-EC"/>
</dbReference>
<dbReference type="Pfam" id="PF03819">
    <property type="entry name" value="MazG"/>
    <property type="match status" value="2"/>
</dbReference>
<dbReference type="GO" id="GO:0046076">
    <property type="term" value="P:dTTP catabolic process"/>
    <property type="evidence" value="ECO:0007669"/>
    <property type="project" value="TreeGrafter"/>
</dbReference>
<dbReference type="InterPro" id="IPR011551">
    <property type="entry name" value="NTP_PyrPHydrolase_MazG"/>
</dbReference>
<dbReference type="InterPro" id="IPR048011">
    <property type="entry name" value="NTP-PPase_MazG-like_C"/>
</dbReference>
<dbReference type="NCBIfam" id="NF007113">
    <property type="entry name" value="PRK09562.1"/>
    <property type="match status" value="1"/>
</dbReference>
<dbReference type="FunFam" id="1.10.287.1080:FF:000001">
    <property type="entry name" value="Nucleoside triphosphate pyrophosphohydrolase"/>
    <property type="match status" value="1"/>
</dbReference>
<evidence type="ECO:0000259" key="1">
    <source>
        <dbReference type="Pfam" id="PF03819"/>
    </source>
</evidence>
<feature type="domain" description="NTP pyrophosphohydrolase MazG-like" evidence="1">
    <location>
        <begin position="35"/>
        <end position="108"/>
    </location>
</feature>
<dbReference type="InterPro" id="IPR004518">
    <property type="entry name" value="MazG-like_dom"/>
</dbReference>
<dbReference type="GO" id="GO:0046052">
    <property type="term" value="P:UTP catabolic process"/>
    <property type="evidence" value="ECO:0007669"/>
    <property type="project" value="TreeGrafter"/>
</dbReference>
<dbReference type="Gene3D" id="1.10.287.1080">
    <property type="entry name" value="MazG-like"/>
    <property type="match status" value="2"/>
</dbReference>
<dbReference type="SUPFAM" id="SSF101386">
    <property type="entry name" value="all-alpha NTP pyrophosphatases"/>
    <property type="match status" value="2"/>
</dbReference>
<sequence length="267" mass="30170">MPAAFERKASYRIEDLLRIMEILRSKEGCPWDREQDHHSIRKNFVEETYEACEAIDREDTDLLREELGDVLLQIVFHARMEEEAGSFCFDDVCDGICKKLILRHPHVFGDTQVSGSGDVLVNWDRIKQESKGQKTAAETLRSVSPALPALMRSEKVQHRAAKVGFDYPSGAMALDDLASELDELREAVAENAAAHIDEELGDLLFAAVNVSRFAGIDAEESLNRACNKFIGRFTNVEQLAAQRGIDMKASSIEKLDELWREAKRMNR</sequence>
<dbReference type="GO" id="GO:0006203">
    <property type="term" value="P:dGTP catabolic process"/>
    <property type="evidence" value="ECO:0007669"/>
    <property type="project" value="TreeGrafter"/>
</dbReference>
<dbReference type="OrthoDB" id="9808939at2"/>
<dbReference type="RefSeq" id="WP_006875796.1">
    <property type="nucleotide sequence ID" value="NZ_CP094682.1"/>
</dbReference>
<evidence type="ECO:0000313" key="2">
    <source>
        <dbReference type="EMBL" id="CUP48892.1"/>
    </source>
</evidence>
<dbReference type="AlphaFoldDB" id="A0A174NJH5"/>
<organism evidence="2 3">
    <name type="scientific">Anaerotruncus colihominis</name>
    <dbReference type="NCBI Taxonomy" id="169435"/>
    <lineage>
        <taxon>Bacteria</taxon>
        <taxon>Bacillati</taxon>
        <taxon>Bacillota</taxon>
        <taxon>Clostridia</taxon>
        <taxon>Eubacteriales</taxon>
        <taxon>Oscillospiraceae</taxon>
        <taxon>Anaerotruncus</taxon>
    </lineage>
</organism>
<dbReference type="GO" id="GO:0006950">
    <property type="term" value="P:response to stress"/>
    <property type="evidence" value="ECO:0007669"/>
    <property type="project" value="UniProtKB-ARBA"/>
</dbReference>
<dbReference type="PANTHER" id="PTHR30522">
    <property type="entry name" value="NUCLEOSIDE TRIPHOSPHATE PYROPHOSPHOHYDROLASE"/>
    <property type="match status" value="1"/>
</dbReference>
<gene>
    <name evidence="2" type="primary">mazG</name>
    <name evidence="2" type="ORF">ERS852551_00955</name>
</gene>
<dbReference type="GeneID" id="72465738"/>
<dbReference type="PANTHER" id="PTHR30522:SF0">
    <property type="entry name" value="NUCLEOSIDE TRIPHOSPHATE PYROPHOSPHOHYDROLASE"/>
    <property type="match status" value="1"/>
</dbReference>
<dbReference type="InterPro" id="IPR048015">
    <property type="entry name" value="NTP-PPase_MazG-like_N"/>
</dbReference>
<dbReference type="GO" id="GO:0046081">
    <property type="term" value="P:dUTP catabolic process"/>
    <property type="evidence" value="ECO:0007669"/>
    <property type="project" value="TreeGrafter"/>
</dbReference>
<proteinExistence type="predicted"/>
<protein>
    <submittedName>
        <fullName evidence="2">Nucleoside triphosphate pyrophosphohydrolase</fullName>
        <ecNumber evidence="2">3.6.1.8</ecNumber>
    </submittedName>
</protein>
<dbReference type="GO" id="GO:0046061">
    <property type="term" value="P:dATP catabolic process"/>
    <property type="evidence" value="ECO:0007669"/>
    <property type="project" value="TreeGrafter"/>
</dbReference>
<dbReference type="GO" id="GO:0046047">
    <property type="term" value="P:TTP catabolic process"/>
    <property type="evidence" value="ECO:0007669"/>
    <property type="project" value="TreeGrafter"/>
</dbReference>
<dbReference type="Proteomes" id="UP000095765">
    <property type="component" value="Unassembled WGS sequence"/>
</dbReference>
<dbReference type="CDD" id="cd11529">
    <property type="entry name" value="NTP-PPase_MazG_Cterm"/>
    <property type="match status" value="1"/>
</dbReference>
<feature type="domain" description="NTP pyrophosphohydrolase MazG-like" evidence="1">
    <location>
        <begin position="176"/>
        <end position="235"/>
    </location>
</feature>
<reference evidence="2 3" key="1">
    <citation type="submission" date="2015-09" db="EMBL/GenBank/DDBJ databases">
        <authorList>
            <consortium name="Pathogen Informatics"/>
        </authorList>
    </citation>
    <scope>NUCLEOTIDE SEQUENCE [LARGE SCALE GENOMIC DNA]</scope>
    <source>
        <strain evidence="2 3">2789STDY5834939</strain>
    </source>
</reference>
<dbReference type="EC" id="3.6.1.8" evidence="2"/>
<keyword evidence="2" id="KW-0378">Hydrolase</keyword>
<dbReference type="EMBL" id="CZBE01000005">
    <property type="protein sequence ID" value="CUP48892.1"/>
    <property type="molecule type" value="Genomic_DNA"/>
</dbReference>
<name>A0A174NJH5_9FIRM</name>
<dbReference type="NCBIfam" id="TIGR00444">
    <property type="entry name" value="mazG"/>
    <property type="match status" value="1"/>
</dbReference>
<dbReference type="CDD" id="cd11528">
    <property type="entry name" value="NTP-PPase_MazG_Nterm"/>
    <property type="match status" value="1"/>
</dbReference>
<evidence type="ECO:0000313" key="3">
    <source>
        <dbReference type="Proteomes" id="UP000095765"/>
    </source>
</evidence>
<accession>A0A174NJH5</accession>